<dbReference type="EMBL" id="DYDO01000008">
    <property type="protein sequence ID" value="DBA19304.1"/>
    <property type="molecule type" value="Genomic_DNA"/>
</dbReference>
<dbReference type="GO" id="GO:0045892">
    <property type="term" value="P:negative regulation of DNA-templated transcription"/>
    <property type="evidence" value="ECO:0007669"/>
    <property type="project" value="TreeGrafter"/>
</dbReference>
<feature type="region of interest" description="Disordered" evidence="11">
    <location>
        <begin position="115"/>
        <end position="155"/>
    </location>
</feature>
<keyword evidence="8" id="KW-0238">DNA-binding</keyword>
<dbReference type="InterPro" id="IPR013087">
    <property type="entry name" value="Znf_C2H2_type"/>
</dbReference>
<dbReference type="FunFam" id="3.30.160.60:FF:000145">
    <property type="entry name" value="Zinc finger protein 574"/>
    <property type="match status" value="1"/>
</dbReference>
<name>A0AAV2ZMC4_PYXAD</name>
<evidence type="ECO:0000256" key="5">
    <source>
        <dbReference type="ARBA" id="ARBA00022737"/>
    </source>
</evidence>
<evidence type="ECO:0000256" key="1">
    <source>
        <dbReference type="ARBA" id="ARBA00003767"/>
    </source>
</evidence>
<feature type="compositionally biased region" description="Basic and acidic residues" evidence="11">
    <location>
        <begin position="115"/>
        <end position="135"/>
    </location>
</feature>
<dbReference type="GO" id="GO:0000977">
    <property type="term" value="F:RNA polymerase II transcription regulatory region sequence-specific DNA binding"/>
    <property type="evidence" value="ECO:0007669"/>
    <property type="project" value="TreeGrafter"/>
</dbReference>
<comment type="caution">
    <text evidence="13">The sequence shown here is derived from an EMBL/GenBank/DDBJ whole genome shotgun (WGS) entry which is preliminary data.</text>
</comment>
<evidence type="ECO:0000256" key="9">
    <source>
        <dbReference type="ARBA" id="ARBA00023242"/>
    </source>
</evidence>
<evidence type="ECO:0000256" key="10">
    <source>
        <dbReference type="PROSITE-ProRule" id="PRU00042"/>
    </source>
</evidence>
<dbReference type="InterPro" id="IPR036236">
    <property type="entry name" value="Znf_C2H2_sf"/>
</dbReference>
<dbReference type="Pfam" id="PF00096">
    <property type="entry name" value="zf-C2H2"/>
    <property type="match status" value="8"/>
</dbReference>
<dbReference type="PROSITE" id="PS50157">
    <property type="entry name" value="ZINC_FINGER_C2H2_2"/>
    <property type="match status" value="9"/>
</dbReference>
<feature type="region of interest" description="Disordered" evidence="11">
    <location>
        <begin position="1"/>
        <end position="41"/>
    </location>
</feature>
<proteinExistence type="inferred from homology"/>
<feature type="domain" description="C2H2-type" evidence="12">
    <location>
        <begin position="308"/>
        <end position="335"/>
    </location>
</feature>
<keyword evidence="4" id="KW-0479">Metal-binding</keyword>
<reference evidence="13" key="1">
    <citation type="thesis" date="2020" institute="ProQuest LLC" country="789 East Eisenhower Parkway, Ann Arbor, MI, USA">
        <title>Comparative Genomics and Chromosome Evolution.</title>
        <authorList>
            <person name="Mudd A.B."/>
        </authorList>
    </citation>
    <scope>NUCLEOTIDE SEQUENCE</scope>
    <source>
        <strain evidence="13">1538</strain>
        <tissue evidence="13">Blood</tissue>
    </source>
</reference>
<feature type="domain" description="C2H2-type" evidence="12">
    <location>
        <begin position="364"/>
        <end position="391"/>
    </location>
</feature>
<protein>
    <recommendedName>
        <fullName evidence="12">C2H2-type domain-containing protein</fullName>
    </recommendedName>
</protein>
<feature type="domain" description="C2H2-type" evidence="12">
    <location>
        <begin position="168"/>
        <end position="195"/>
    </location>
</feature>
<comment type="function">
    <text evidence="1">May be involved in transcriptional regulation.</text>
</comment>
<dbReference type="Proteomes" id="UP001181693">
    <property type="component" value="Unassembled WGS sequence"/>
</dbReference>
<dbReference type="InterPro" id="IPR050331">
    <property type="entry name" value="Zinc_finger"/>
</dbReference>
<keyword evidence="14" id="KW-1185">Reference proteome</keyword>
<dbReference type="FunFam" id="3.30.160.60:FF:002233">
    <property type="entry name" value="transcription factor E4F1 isoform X1"/>
    <property type="match status" value="1"/>
</dbReference>
<dbReference type="PROSITE" id="PS00028">
    <property type="entry name" value="ZINC_FINGER_C2H2_1"/>
    <property type="match status" value="6"/>
</dbReference>
<gene>
    <name evidence="13" type="ORF">GDO54_015164</name>
</gene>
<evidence type="ECO:0000256" key="11">
    <source>
        <dbReference type="SAM" id="MobiDB-lite"/>
    </source>
</evidence>
<dbReference type="GO" id="GO:0003700">
    <property type="term" value="F:DNA-binding transcription factor activity"/>
    <property type="evidence" value="ECO:0007669"/>
    <property type="project" value="TreeGrafter"/>
</dbReference>
<keyword evidence="9" id="KW-0539">Nucleus</keyword>
<dbReference type="Gene3D" id="3.30.160.60">
    <property type="entry name" value="Classic Zinc Finger"/>
    <property type="match status" value="8"/>
</dbReference>
<dbReference type="SUPFAM" id="SSF57667">
    <property type="entry name" value="beta-beta-alpha zinc fingers"/>
    <property type="match status" value="5"/>
</dbReference>
<dbReference type="FunFam" id="3.30.160.60:FF:000086">
    <property type="entry name" value="transcription factor E4F1 isoform X1"/>
    <property type="match status" value="2"/>
</dbReference>
<evidence type="ECO:0000313" key="13">
    <source>
        <dbReference type="EMBL" id="DBA19304.1"/>
    </source>
</evidence>
<sequence length="654" mass="72734">MSSESGVGETEEAAPSSPLSLAEPAAPLISHYREEDDDDDVHKCGRCQTEFTSLEEFVQHKVQKACQKVVEQPLESSIAVLSSQEVVPSVEDPVSISHVVVEASLTEEISTAVEQEVKESVHTEETVESEQRSDSQEYEMEWQGSPDDAQSQDDSPMMKMVVDDKGRYVCQLCEKTFKTANILKAHMLIHTNRKDFVCRMCGDAFRTKGSLIRHHRRHTDERPYVCSKCGKSFRESGALSRHMRSLTPCTEKMMINMEKTYMSSRDENSSDVILANTEELVCPQCGEICKTSNSLKVHLKGHEGCKLYRCDECGREFLKAHLLRKHQESHGNNRKYKCGECGKMYKTVAHVKGHMRVHSDDRPFPCPKCGKRYKTKNAQQVHYRTHFADRPFVCPYCPNSFREKGSLVRHIRHHTGEKPYKCHKCGRAFAEHGTLNRHMKTKGGCAAHLQNLAGCGNKSVAEDILSEEPHTVLVEFSSVVADTQEYIIEASSEDLETSEAAELLQSTGAHEMDSHILKVVQQIVSTATPGQQIIVQNVTLDDGTETCIEEVPTTDTITIATPESLTEQVALTLASAVVDGTVITSEATAGEEVIIPDEVVVPEEVVVPHEVIIPEVSVSEEVVAQEEVEMVEQVGEFVIATLHGGEVEVQTVIV</sequence>
<dbReference type="SMART" id="SM00355">
    <property type="entry name" value="ZnF_C2H2"/>
    <property type="match status" value="10"/>
</dbReference>
<comment type="subcellular location">
    <subcellularLocation>
        <location evidence="2">Nucleus</location>
    </subcellularLocation>
</comment>
<evidence type="ECO:0000256" key="3">
    <source>
        <dbReference type="ARBA" id="ARBA00006991"/>
    </source>
</evidence>
<accession>A0AAV2ZMC4</accession>
<feature type="domain" description="C2H2-type" evidence="12">
    <location>
        <begin position="224"/>
        <end position="253"/>
    </location>
</feature>
<evidence type="ECO:0000259" key="12">
    <source>
        <dbReference type="PROSITE" id="PS50157"/>
    </source>
</evidence>
<dbReference type="FunFam" id="3.30.160.60:FF:000100">
    <property type="entry name" value="Zinc finger 45-like"/>
    <property type="match status" value="1"/>
</dbReference>
<feature type="domain" description="C2H2-type" evidence="12">
    <location>
        <begin position="420"/>
        <end position="447"/>
    </location>
</feature>
<dbReference type="PANTHER" id="PTHR16515">
    <property type="entry name" value="PR DOMAIN ZINC FINGER PROTEIN"/>
    <property type="match status" value="1"/>
</dbReference>
<evidence type="ECO:0000313" key="14">
    <source>
        <dbReference type="Proteomes" id="UP001181693"/>
    </source>
</evidence>
<dbReference type="FunFam" id="3.30.160.60:FF:000702">
    <property type="entry name" value="Transcription factor E4F1 isoform 1"/>
    <property type="match status" value="1"/>
</dbReference>
<evidence type="ECO:0000256" key="4">
    <source>
        <dbReference type="ARBA" id="ARBA00022723"/>
    </source>
</evidence>
<evidence type="ECO:0000256" key="6">
    <source>
        <dbReference type="ARBA" id="ARBA00022771"/>
    </source>
</evidence>
<organism evidence="13 14">
    <name type="scientific">Pyxicephalus adspersus</name>
    <name type="common">African bullfrog</name>
    <dbReference type="NCBI Taxonomy" id="30357"/>
    <lineage>
        <taxon>Eukaryota</taxon>
        <taxon>Metazoa</taxon>
        <taxon>Chordata</taxon>
        <taxon>Craniata</taxon>
        <taxon>Vertebrata</taxon>
        <taxon>Euteleostomi</taxon>
        <taxon>Amphibia</taxon>
        <taxon>Batrachia</taxon>
        <taxon>Anura</taxon>
        <taxon>Neobatrachia</taxon>
        <taxon>Ranoidea</taxon>
        <taxon>Pyxicephalidae</taxon>
        <taxon>Pyxicephalinae</taxon>
        <taxon>Pyxicephalus</taxon>
    </lineage>
</organism>
<dbReference type="GO" id="GO:0008270">
    <property type="term" value="F:zinc ion binding"/>
    <property type="evidence" value="ECO:0007669"/>
    <property type="project" value="UniProtKB-KW"/>
</dbReference>
<feature type="domain" description="C2H2-type" evidence="12">
    <location>
        <begin position="280"/>
        <end position="307"/>
    </location>
</feature>
<dbReference type="AlphaFoldDB" id="A0AAV2ZMC4"/>
<evidence type="ECO:0000256" key="8">
    <source>
        <dbReference type="ARBA" id="ARBA00023125"/>
    </source>
</evidence>
<evidence type="ECO:0000256" key="7">
    <source>
        <dbReference type="ARBA" id="ARBA00022833"/>
    </source>
</evidence>
<comment type="similarity">
    <text evidence="3">Belongs to the krueppel C2H2-type zinc-finger protein family.</text>
</comment>
<keyword evidence="5" id="KW-0677">Repeat</keyword>
<keyword evidence="6 10" id="KW-0863">Zinc-finger</keyword>
<keyword evidence="7" id="KW-0862">Zinc</keyword>
<feature type="domain" description="C2H2-type" evidence="12">
    <location>
        <begin position="196"/>
        <end position="223"/>
    </location>
</feature>
<dbReference type="GO" id="GO:0005634">
    <property type="term" value="C:nucleus"/>
    <property type="evidence" value="ECO:0007669"/>
    <property type="project" value="UniProtKB-SubCell"/>
</dbReference>
<evidence type="ECO:0000256" key="2">
    <source>
        <dbReference type="ARBA" id="ARBA00004123"/>
    </source>
</evidence>
<dbReference type="PANTHER" id="PTHR16515:SF32">
    <property type="entry name" value="PR DOMAIN ZINC FINGER PROTEIN 5"/>
    <property type="match status" value="1"/>
</dbReference>
<feature type="domain" description="C2H2-type" evidence="12">
    <location>
        <begin position="392"/>
        <end position="419"/>
    </location>
</feature>
<feature type="domain" description="C2H2-type" evidence="12">
    <location>
        <begin position="336"/>
        <end position="363"/>
    </location>
</feature>
<feature type="compositionally biased region" description="Low complexity" evidence="11">
    <location>
        <begin position="145"/>
        <end position="155"/>
    </location>
</feature>